<dbReference type="RefSeq" id="WP_066228209.1">
    <property type="nucleotide sequence ID" value="NZ_LQYN01000019.1"/>
</dbReference>
<dbReference type="Proteomes" id="UP000075666">
    <property type="component" value="Unassembled WGS sequence"/>
</dbReference>
<dbReference type="CDD" id="cd05681">
    <property type="entry name" value="M20_dipept_Sso-CP2"/>
    <property type="match status" value="1"/>
</dbReference>
<dbReference type="GO" id="GO:0008233">
    <property type="term" value="F:peptidase activity"/>
    <property type="evidence" value="ECO:0007669"/>
    <property type="project" value="UniProtKB-KW"/>
</dbReference>
<accession>A0A150LDI4</accession>
<keyword evidence="3" id="KW-0378">Hydrolase</keyword>
<protein>
    <recommendedName>
        <fullName evidence="4">Peptidase M20 dimerisation domain-containing protein</fullName>
    </recommendedName>
</protein>
<dbReference type="STRING" id="46224.B4102_2439"/>
<dbReference type="Gene3D" id="3.40.630.10">
    <property type="entry name" value="Zn peptidases"/>
    <property type="match status" value="1"/>
</dbReference>
<dbReference type="NCBIfam" id="NF005034">
    <property type="entry name" value="PRK06446.1"/>
    <property type="match status" value="1"/>
</dbReference>
<gene>
    <name evidence="5" type="ORF">B4102_2439</name>
</gene>
<evidence type="ECO:0000256" key="2">
    <source>
        <dbReference type="ARBA" id="ARBA00022723"/>
    </source>
</evidence>
<dbReference type="OrthoDB" id="9761532at2"/>
<dbReference type="Pfam" id="PF07687">
    <property type="entry name" value="M20_dimer"/>
    <property type="match status" value="1"/>
</dbReference>
<dbReference type="SUPFAM" id="SSF53187">
    <property type="entry name" value="Zn-dependent exopeptidases"/>
    <property type="match status" value="1"/>
</dbReference>
<keyword evidence="6" id="KW-1185">Reference proteome</keyword>
<dbReference type="EMBL" id="LQYN01000019">
    <property type="protein sequence ID" value="KYD10026.1"/>
    <property type="molecule type" value="Genomic_DNA"/>
</dbReference>
<organism evidence="5 6">
    <name type="scientific">Heyndrickxia sporothermodurans</name>
    <dbReference type="NCBI Taxonomy" id="46224"/>
    <lineage>
        <taxon>Bacteria</taxon>
        <taxon>Bacillati</taxon>
        <taxon>Bacillota</taxon>
        <taxon>Bacilli</taxon>
        <taxon>Bacillales</taxon>
        <taxon>Bacillaceae</taxon>
        <taxon>Heyndrickxia</taxon>
    </lineage>
</organism>
<feature type="domain" description="Peptidase M20 dimerisation" evidence="4">
    <location>
        <begin position="190"/>
        <end position="347"/>
    </location>
</feature>
<evidence type="ECO:0000256" key="1">
    <source>
        <dbReference type="ARBA" id="ARBA00022670"/>
    </source>
</evidence>
<dbReference type="GO" id="GO:0046872">
    <property type="term" value="F:metal ion binding"/>
    <property type="evidence" value="ECO:0007669"/>
    <property type="project" value="UniProtKB-KW"/>
</dbReference>
<sequence length="447" mass="50290">MEKVFQYIDDHADMYIDWLIEACNQPSVSAQNRGMLEMKELVKRFLKNINVEVEELTTDGYPIIYGELGKSHGKTLTFYNHYDVQPEDPIDQWQSDPFKASIREGKIFARGVADNKGNLIARICAVHAYQQVYGTLPINLKFIFEGEEEVGSPHLEFFANEHPDKLQTDGIIWEGGSREVESKRPHVGLGVKGICYVELVCKGANMDLHSSEAAIIENPAWRLIWALSTLKNEQEEILIEGFYDDIVPLSELDKKFIGSMIYDEGATKKLYGIDSFLKNVSGDILKERLTAEPTCTICGIESGYIGEGSKTVLPSIAKVKLDFRLVPNQSPEKIAKLLRNHLDKHGYSDIEINQGHGLHPFNTNPKDPFVQTVLESIQEVYEEPPVILRNLAGSSPMYKMLKNTDIPAVQIGVANLQSNYHAPNENIFVEDYIQGIKATAAVIKNFK</sequence>
<evidence type="ECO:0000313" key="6">
    <source>
        <dbReference type="Proteomes" id="UP000075666"/>
    </source>
</evidence>
<evidence type="ECO:0000256" key="3">
    <source>
        <dbReference type="ARBA" id="ARBA00022801"/>
    </source>
</evidence>
<keyword evidence="2" id="KW-0479">Metal-binding</keyword>
<dbReference type="InterPro" id="IPR002933">
    <property type="entry name" value="Peptidase_M20"/>
</dbReference>
<dbReference type="PANTHER" id="PTHR43270:SF8">
    <property type="entry name" value="DI- AND TRIPEPTIDASE DUG2-RELATED"/>
    <property type="match status" value="1"/>
</dbReference>
<dbReference type="InterPro" id="IPR011650">
    <property type="entry name" value="Peptidase_M20_dimer"/>
</dbReference>
<comment type="caution">
    <text evidence="5">The sequence shown here is derived from an EMBL/GenBank/DDBJ whole genome shotgun (WGS) entry which is preliminary data.</text>
</comment>
<dbReference type="InterPro" id="IPR051458">
    <property type="entry name" value="Cyt/Met_Dipeptidase"/>
</dbReference>
<evidence type="ECO:0000313" key="5">
    <source>
        <dbReference type="EMBL" id="KYD10026.1"/>
    </source>
</evidence>
<dbReference type="Pfam" id="PF01546">
    <property type="entry name" value="Peptidase_M20"/>
    <property type="match status" value="1"/>
</dbReference>
<evidence type="ECO:0000259" key="4">
    <source>
        <dbReference type="Pfam" id="PF07687"/>
    </source>
</evidence>
<keyword evidence="1" id="KW-0645">Protease</keyword>
<dbReference type="AlphaFoldDB" id="A0A150LDI4"/>
<dbReference type="GO" id="GO:0006508">
    <property type="term" value="P:proteolysis"/>
    <property type="evidence" value="ECO:0007669"/>
    <property type="project" value="UniProtKB-KW"/>
</dbReference>
<dbReference type="PANTHER" id="PTHR43270">
    <property type="entry name" value="BETA-ALA-HIS DIPEPTIDASE"/>
    <property type="match status" value="1"/>
</dbReference>
<name>A0A150LDI4_9BACI</name>
<dbReference type="Gene3D" id="3.30.70.360">
    <property type="match status" value="1"/>
</dbReference>
<reference evidence="5 6" key="1">
    <citation type="submission" date="2016-01" db="EMBL/GenBank/DDBJ databases">
        <title>Genome Sequences of Twelve Sporeforming Bacillus Species Isolated from Foods.</title>
        <authorList>
            <person name="Berendsen E.M."/>
            <person name="Wells-Bennik M.H."/>
            <person name="Krawcyk A.O."/>
            <person name="De Jong A."/>
            <person name="Holsappel S."/>
            <person name="Eijlander R.T."/>
            <person name="Kuipers O.P."/>
        </authorList>
    </citation>
    <scope>NUCLEOTIDE SEQUENCE [LARGE SCALE GENOMIC DNA]</scope>
    <source>
        <strain evidence="5 6">B4102</strain>
    </source>
</reference>
<proteinExistence type="predicted"/>
<dbReference type="PATRIC" id="fig|46224.3.peg.1489"/>